<reference evidence="1" key="1">
    <citation type="journal article" date="2021" name="Nat. Commun.">
        <title>Genetic determinants of endophytism in the Arabidopsis root mycobiome.</title>
        <authorList>
            <person name="Mesny F."/>
            <person name="Miyauchi S."/>
            <person name="Thiergart T."/>
            <person name="Pickel B."/>
            <person name="Atanasova L."/>
            <person name="Karlsson M."/>
            <person name="Huettel B."/>
            <person name="Barry K.W."/>
            <person name="Haridas S."/>
            <person name="Chen C."/>
            <person name="Bauer D."/>
            <person name="Andreopoulos W."/>
            <person name="Pangilinan J."/>
            <person name="LaButti K."/>
            <person name="Riley R."/>
            <person name="Lipzen A."/>
            <person name="Clum A."/>
            <person name="Drula E."/>
            <person name="Henrissat B."/>
            <person name="Kohler A."/>
            <person name="Grigoriev I.V."/>
            <person name="Martin F.M."/>
            <person name="Hacquard S."/>
        </authorList>
    </citation>
    <scope>NUCLEOTIDE SEQUENCE</scope>
    <source>
        <strain evidence="1">MPI-CAGE-CH-0243</strain>
    </source>
</reference>
<accession>A0A9P9CXR5</accession>
<proteinExistence type="predicted"/>
<keyword evidence="2" id="KW-1185">Reference proteome</keyword>
<dbReference type="Proteomes" id="UP000700596">
    <property type="component" value="Unassembled WGS sequence"/>
</dbReference>
<gene>
    <name evidence="1" type="ORF">B0J11DRAFT_513074</name>
</gene>
<evidence type="ECO:0000313" key="1">
    <source>
        <dbReference type="EMBL" id="KAH7108862.1"/>
    </source>
</evidence>
<sequence>MTQTWREALQERSAEEWLSSISMGVPKDVKRVLGRLQPPTWEELRNLPLVDTNDAGVYAWLVTSKHELQMRFDRYLYVGSASRYGGELNRRIAEHTTKRKRRSESRVQRDIRTKVLKGPDRFITLMVMEIDSSDRYVVLGVRRTVTLAEAIFTVWLGALQSPAHDLKTLCSSDLETLNYTD</sequence>
<organism evidence="1 2">
    <name type="scientific">Dendryphion nanum</name>
    <dbReference type="NCBI Taxonomy" id="256645"/>
    <lineage>
        <taxon>Eukaryota</taxon>
        <taxon>Fungi</taxon>
        <taxon>Dikarya</taxon>
        <taxon>Ascomycota</taxon>
        <taxon>Pezizomycotina</taxon>
        <taxon>Dothideomycetes</taxon>
        <taxon>Pleosporomycetidae</taxon>
        <taxon>Pleosporales</taxon>
        <taxon>Torulaceae</taxon>
        <taxon>Dendryphion</taxon>
    </lineage>
</organism>
<protein>
    <submittedName>
        <fullName evidence="1">Uncharacterized protein</fullName>
    </submittedName>
</protein>
<dbReference type="AlphaFoldDB" id="A0A9P9CXR5"/>
<dbReference type="EMBL" id="JAGMWT010000035">
    <property type="protein sequence ID" value="KAH7108862.1"/>
    <property type="molecule type" value="Genomic_DNA"/>
</dbReference>
<dbReference type="OrthoDB" id="5410795at2759"/>
<evidence type="ECO:0000313" key="2">
    <source>
        <dbReference type="Proteomes" id="UP000700596"/>
    </source>
</evidence>
<comment type="caution">
    <text evidence="1">The sequence shown here is derived from an EMBL/GenBank/DDBJ whole genome shotgun (WGS) entry which is preliminary data.</text>
</comment>
<name>A0A9P9CXR5_9PLEO</name>